<reference evidence="1" key="1">
    <citation type="submission" date="2020-09" db="EMBL/GenBank/DDBJ databases">
        <authorList>
            <person name="Kim M.K."/>
        </authorList>
    </citation>
    <scope>NUCLEOTIDE SEQUENCE</scope>
    <source>
        <strain evidence="1">BT704</strain>
    </source>
</reference>
<gene>
    <name evidence="1" type="ORF">IC230_28335</name>
</gene>
<dbReference type="Proteomes" id="UP000653797">
    <property type="component" value="Unassembled WGS sequence"/>
</dbReference>
<dbReference type="RefSeq" id="WP_191042439.1">
    <property type="nucleotide sequence ID" value="NZ_JACXAA010000014.1"/>
</dbReference>
<keyword evidence="2" id="KW-1185">Reference proteome</keyword>
<organism evidence="1 2">
    <name type="scientific">Spirosoma validum</name>
    <dbReference type="NCBI Taxonomy" id="2771355"/>
    <lineage>
        <taxon>Bacteria</taxon>
        <taxon>Pseudomonadati</taxon>
        <taxon>Bacteroidota</taxon>
        <taxon>Cytophagia</taxon>
        <taxon>Cytophagales</taxon>
        <taxon>Cytophagaceae</taxon>
        <taxon>Spirosoma</taxon>
    </lineage>
</organism>
<dbReference type="EMBL" id="JACXAA010000014">
    <property type="protein sequence ID" value="MBD2756821.1"/>
    <property type="molecule type" value="Genomic_DNA"/>
</dbReference>
<protein>
    <recommendedName>
        <fullName evidence="3">Lipoprotein</fullName>
    </recommendedName>
</protein>
<evidence type="ECO:0000313" key="2">
    <source>
        <dbReference type="Proteomes" id="UP000653797"/>
    </source>
</evidence>
<evidence type="ECO:0008006" key="3">
    <source>
        <dbReference type="Google" id="ProtNLM"/>
    </source>
</evidence>
<proteinExistence type="predicted"/>
<comment type="caution">
    <text evidence="1">The sequence shown here is derived from an EMBL/GenBank/DDBJ whole genome shotgun (WGS) entry which is preliminary data.</text>
</comment>
<evidence type="ECO:0000313" key="1">
    <source>
        <dbReference type="EMBL" id="MBD2756821.1"/>
    </source>
</evidence>
<dbReference type="AlphaFoldDB" id="A0A927GGF5"/>
<sequence>MIPLLILVRQHSRRLLPFALMSLVVVACTDHTDPQPPVVSCKLNNGMDRP</sequence>
<accession>A0A927GGF5</accession>
<name>A0A927GGF5_9BACT</name>